<evidence type="ECO:0000256" key="1">
    <source>
        <dbReference type="ARBA" id="ARBA00022729"/>
    </source>
</evidence>
<reference evidence="4 5" key="2">
    <citation type="journal article" date="2015" name="Antonie Van Leeuwenhoek">
        <title>Thioclava indica sp. nov., isolated from surface seawater of the Indian Ocean.</title>
        <authorList>
            <person name="Liu Y."/>
            <person name="Lai Q."/>
            <person name="Du J."/>
            <person name="Xu H."/>
            <person name="Jiang L."/>
            <person name="Shao Z."/>
        </authorList>
    </citation>
    <scope>NUCLEOTIDE SEQUENCE [LARGE SCALE GENOMIC DNA]</scope>
    <source>
        <strain evidence="4 5">13D2W-2</strain>
    </source>
</reference>
<dbReference type="InterPro" id="IPR027385">
    <property type="entry name" value="Beta-barrel_OMP"/>
</dbReference>
<keyword evidence="1 2" id="KW-0732">Signal</keyword>
<reference evidence="5" key="1">
    <citation type="submission" date="2013-04" db="EMBL/GenBank/DDBJ databases">
        <title>Thioclava sp. 13D2W-2 Genome Sequencing.</title>
        <authorList>
            <person name="Lai Q."/>
            <person name="Li G."/>
            <person name="Shao Z."/>
        </authorList>
    </citation>
    <scope>NUCLEOTIDE SEQUENCE [LARGE SCALE GENOMIC DNA]</scope>
    <source>
        <strain evidence="5">13D2W-2</strain>
    </source>
</reference>
<keyword evidence="5" id="KW-1185">Reference proteome</keyword>
<dbReference type="Proteomes" id="UP000028607">
    <property type="component" value="Unassembled WGS sequence"/>
</dbReference>
<evidence type="ECO:0000313" key="5">
    <source>
        <dbReference type="Proteomes" id="UP000028607"/>
    </source>
</evidence>
<dbReference type="Pfam" id="PF13505">
    <property type="entry name" value="OMP_b-brl"/>
    <property type="match status" value="1"/>
</dbReference>
<evidence type="ECO:0000259" key="3">
    <source>
        <dbReference type="Pfam" id="PF13505"/>
    </source>
</evidence>
<gene>
    <name evidence="4" type="ORF">DW2_10004</name>
</gene>
<dbReference type="EMBL" id="AQRC01000007">
    <property type="protein sequence ID" value="KFE34890.1"/>
    <property type="molecule type" value="Genomic_DNA"/>
</dbReference>
<feature type="signal peptide" evidence="2">
    <location>
        <begin position="1"/>
        <end position="20"/>
    </location>
</feature>
<dbReference type="Gene3D" id="2.40.160.20">
    <property type="match status" value="1"/>
</dbReference>
<dbReference type="eggNOG" id="COG3637">
    <property type="taxonomic scope" value="Bacteria"/>
</dbReference>
<dbReference type="RefSeq" id="WP_038145986.1">
    <property type="nucleotide sequence ID" value="NZ_AQRC01000007.1"/>
</dbReference>
<dbReference type="STRING" id="1317124.DW2_10004"/>
<comment type="caution">
    <text evidence="4">The sequence shown here is derived from an EMBL/GenBank/DDBJ whole genome shotgun (WGS) entry which is preliminary data.</text>
</comment>
<evidence type="ECO:0000313" key="4">
    <source>
        <dbReference type="EMBL" id="KFE34890.1"/>
    </source>
</evidence>
<dbReference type="AlphaFoldDB" id="A0A085TVZ3"/>
<sequence length="196" mass="20129">MKRIIATTSILALTGTAALAGGYTAPQPAPEVAPAPVMTAPANFNWSGFYGGAQIGYGNADGAISGDGAVGGVHLGYLNDFGNFVAGGELAYSGADVKDDATGDRVKNMTDLKFIGGVPYQDMLFYGALGASHMKAEIGGASYTDTVPMVGLGMKKAIGNNWSVGGELDYRKGNDFDSTGSDLDTTTLNLTASYKF</sequence>
<dbReference type="InterPro" id="IPR011250">
    <property type="entry name" value="OMP/PagP_B-barrel"/>
</dbReference>
<dbReference type="SUPFAM" id="SSF56925">
    <property type="entry name" value="OMPA-like"/>
    <property type="match status" value="1"/>
</dbReference>
<dbReference type="OrthoDB" id="268975at2"/>
<feature type="domain" description="Outer membrane protein beta-barrel" evidence="3">
    <location>
        <begin position="39"/>
        <end position="196"/>
    </location>
</feature>
<dbReference type="PATRIC" id="fig|1317124.6.peg.2025"/>
<evidence type="ECO:0000256" key="2">
    <source>
        <dbReference type="SAM" id="SignalP"/>
    </source>
</evidence>
<accession>A0A085TVZ3</accession>
<protein>
    <submittedName>
        <fullName evidence="4">Outer membrane protein</fullName>
    </submittedName>
</protein>
<feature type="chain" id="PRO_5001797688" evidence="2">
    <location>
        <begin position="21"/>
        <end position="196"/>
    </location>
</feature>
<organism evidence="4 5">
    <name type="scientific">Thioclava atlantica</name>
    <dbReference type="NCBI Taxonomy" id="1317124"/>
    <lineage>
        <taxon>Bacteria</taxon>
        <taxon>Pseudomonadati</taxon>
        <taxon>Pseudomonadota</taxon>
        <taxon>Alphaproteobacteria</taxon>
        <taxon>Rhodobacterales</taxon>
        <taxon>Paracoccaceae</taxon>
        <taxon>Thioclava</taxon>
    </lineage>
</organism>
<name>A0A085TVZ3_9RHOB</name>
<proteinExistence type="predicted"/>